<dbReference type="EMBL" id="JAYWVC010000225">
    <property type="protein sequence ID" value="MED7827357.1"/>
    <property type="molecule type" value="Genomic_DNA"/>
</dbReference>
<evidence type="ECO:0000313" key="2">
    <source>
        <dbReference type="Proteomes" id="UP001333996"/>
    </source>
</evidence>
<organism evidence="1 2">
    <name type="scientific">Streptomyces chiangmaiensis</name>
    <dbReference type="NCBI Taxonomy" id="766497"/>
    <lineage>
        <taxon>Bacteria</taxon>
        <taxon>Bacillati</taxon>
        <taxon>Actinomycetota</taxon>
        <taxon>Actinomycetes</taxon>
        <taxon>Kitasatosporales</taxon>
        <taxon>Streptomycetaceae</taxon>
        <taxon>Streptomyces</taxon>
    </lineage>
</organism>
<gene>
    <name evidence="1" type="ORF">VXC91_37010</name>
</gene>
<comment type="caution">
    <text evidence="1">The sequence shown here is derived from an EMBL/GenBank/DDBJ whole genome shotgun (WGS) entry which is preliminary data.</text>
</comment>
<evidence type="ECO:0000313" key="1">
    <source>
        <dbReference type="EMBL" id="MED7827357.1"/>
    </source>
</evidence>
<proteinExistence type="predicted"/>
<dbReference type="RefSeq" id="WP_329511738.1">
    <property type="nucleotide sequence ID" value="NZ_BAAAYZ010000247.1"/>
</dbReference>
<dbReference type="Proteomes" id="UP001333996">
    <property type="component" value="Unassembled WGS sequence"/>
</dbReference>
<sequence length="94" mass="10028">MKLDDVPAEPISWTGVLHHILSRPTLITRLVGLAILSGIVGSLIPNPWQLLIAIPAGAVASFWMLSSVHGTAQQRHSAAAVNDDEQGNNLDIQT</sequence>
<accession>A0ABU7FTE0</accession>
<reference evidence="1" key="1">
    <citation type="submission" date="2024-01" db="EMBL/GenBank/DDBJ databases">
        <title>First draft genome sequence data of TA4-1, the type strain of Gram-positive actinobacterium Streptomyces chiangmaiensis.</title>
        <authorList>
            <person name="Yasawong M."/>
            <person name="Nantapong N."/>
        </authorList>
    </citation>
    <scope>NUCLEOTIDE SEQUENCE</scope>
    <source>
        <strain evidence="1">TA4-1</strain>
    </source>
</reference>
<keyword evidence="2" id="KW-1185">Reference proteome</keyword>
<name>A0ABU7FTE0_9ACTN</name>
<protein>
    <submittedName>
        <fullName evidence="1">Uncharacterized protein</fullName>
    </submittedName>
</protein>